<feature type="compositionally biased region" description="Acidic residues" evidence="10">
    <location>
        <begin position="2993"/>
        <end position="3003"/>
    </location>
</feature>
<dbReference type="PROSITE" id="PS51092">
    <property type="entry name" value="FN2_2"/>
    <property type="match status" value="1"/>
</dbReference>
<dbReference type="SMART" id="SM00059">
    <property type="entry name" value="FN2"/>
    <property type="match status" value="1"/>
</dbReference>
<dbReference type="FunFam" id="2.70.130.10:FF:000004">
    <property type="entry name" value="Insulin-like growth factor 2 receptor"/>
    <property type="match status" value="1"/>
</dbReference>
<proteinExistence type="predicted"/>
<dbReference type="GO" id="GO:0005520">
    <property type="term" value="F:insulin-like growth factor binding"/>
    <property type="evidence" value="ECO:0007669"/>
    <property type="project" value="TreeGrafter"/>
</dbReference>
<feature type="domain" description="MRH" evidence="13">
    <location>
        <begin position="2400"/>
        <end position="2587"/>
    </location>
</feature>
<dbReference type="EMBL" id="CM014086">
    <property type="protein sequence ID" value="TKS75387.1"/>
    <property type="molecule type" value="Genomic_DNA"/>
</dbReference>
<dbReference type="InterPro" id="IPR000562">
    <property type="entry name" value="FN_type2_dom"/>
</dbReference>
<dbReference type="Gene3D" id="2.70.130.10">
    <property type="entry name" value="Mannose-6-phosphate receptor binding domain"/>
    <property type="match status" value="15"/>
</dbReference>
<keyword evidence="14" id="KW-0675">Receptor</keyword>
<feature type="domain" description="MRH" evidence="13">
    <location>
        <begin position="671"/>
        <end position="796"/>
    </location>
</feature>
<dbReference type="PRINTS" id="PR00013">
    <property type="entry name" value="FNTYPEII"/>
</dbReference>
<protein>
    <submittedName>
        <fullName evidence="14">Cation-independent mannose-6-phosphate receptor</fullName>
    </submittedName>
</protein>
<feature type="domain" description="MRH" evidence="13">
    <location>
        <begin position="2098"/>
        <end position="2240"/>
    </location>
</feature>
<dbReference type="Pfam" id="PF00878">
    <property type="entry name" value="CIMR"/>
    <property type="match status" value="14"/>
</dbReference>
<evidence type="ECO:0000256" key="10">
    <source>
        <dbReference type="SAM" id="MobiDB-lite"/>
    </source>
</evidence>
<accession>A0A4U5UKK6</accession>
<feature type="compositionally biased region" description="Basic and acidic residues" evidence="10">
    <location>
        <begin position="615"/>
        <end position="637"/>
    </location>
</feature>
<evidence type="ECO:0000256" key="2">
    <source>
        <dbReference type="ARBA" id="ARBA00022448"/>
    </source>
</evidence>
<dbReference type="InterPro" id="IPR013806">
    <property type="entry name" value="Kringle-like"/>
</dbReference>
<evidence type="ECO:0000256" key="1">
    <source>
        <dbReference type="ARBA" id="ARBA00004308"/>
    </source>
</evidence>
<dbReference type="InterPro" id="IPR009011">
    <property type="entry name" value="Man6P_isomerase_rcpt-bd_dom_sf"/>
</dbReference>
<feature type="domain" description="MRH" evidence="13">
    <location>
        <begin position="2590"/>
        <end position="2859"/>
    </location>
</feature>
<keyword evidence="4" id="KW-0732">Signal</keyword>
<dbReference type="GO" id="GO:0038023">
    <property type="term" value="F:signaling receptor activity"/>
    <property type="evidence" value="ECO:0007669"/>
    <property type="project" value="InterPro"/>
</dbReference>
<keyword evidence="3 11" id="KW-0812">Transmembrane</keyword>
<dbReference type="PANTHER" id="PTHR15071">
    <property type="entry name" value="MANNOSE-6-PHOSPHATE RECEPTOR FAMILY MEMBER"/>
    <property type="match status" value="1"/>
</dbReference>
<feature type="region of interest" description="Disordered" evidence="10">
    <location>
        <begin position="559"/>
        <end position="672"/>
    </location>
</feature>
<feature type="domain" description="MRH" evidence="13">
    <location>
        <begin position="924"/>
        <end position="1073"/>
    </location>
</feature>
<dbReference type="FunFam" id="2.70.130.10:FF:000012">
    <property type="entry name" value="Insulin-like growth factor 2 receptor"/>
    <property type="match status" value="1"/>
</dbReference>
<keyword evidence="7 11" id="KW-0472">Membrane</keyword>
<dbReference type="InterPro" id="IPR036943">
    <property type="entry name" value="FN_type2_sf"/>
</dbReference>
<dbReference type="Gene3D" id="2.10.10.10">
    <property type="entry name" value="Fibronectin, type II, collagen-binding"/>
    <property type="match status" value="1"/>
</dbReference>
<dbReference type="GO" id="GO:0005886">
    <property type="term" value="C:plasma membrane"/>
    <property type="evidence" value="ECO:0007669"/>
    <property type="project" value="TreeGrafter"/>
</dbReference>
<feature type="compositionally biased region" description="Polar residues" evidence="10">
    <location>
        <begin position="662"/>
        <end position="672"/>
    </location>
</feature>
<dbReference type="FunFam" id="2.70.130.10:FF:000016">
    <property type="entry name" value="Insulin-like growth factor 2 receptor"/>
    <property type="match status" value="1"/>
</dbReference>
<evidence type="ECO:0000313" key="14">
    <source>
        <dbReference type="EMBL" id="TKS75387.1"/>
    </source>
</evidence>
<dbReference type="InterPro" id="IPR000479">
    <property type="entry name" value="CIMR_rpt"/>
</dbReference>
<dbReference type="Pfam" id="PF00040">
    <property type="entry name" value="fn2"/>
    <property type="match status" value="1"/>
</dbReference>
<evidence type="ECO:0000256" key="7">
    <source>
        <dbReference type="ARBA" id="ARBA00023136"/>
    </source>
</evidence>
<keyword evidence="5" id="KW-0677">Repeat</keyword>
<dbReference type="SUPFAM" id="SSF57440">
    <property type="entry name" value="Kringle-like"/>
    <property type="match status" value="1"/>
</dbReference>
<feature type="compositionally biased region" description="Basic and acidic residues" evidence="10">
    <location>
        <begin position="9"/>
        <end position="18"/>
    </location>
</feature>
<dbReference type="SUPFAM" id="SSF50911">
    <property type="entry name" value="Mannose 6-phosphate receptor domain"/>
    <property type="match status" value="15"/>
</dbReference>
<evidence type="ECO:0000256" key="6">
    <source>
        <dbReference type="ARBA" id="ARBA00022989"/>
    </source>
</evidence>
<feature type="domain" description="MRH" evidence="13">
    <location>
        <begin position="1807"/>
        <end position="1945"/>
    </location>
</feature>
<dbReference type="PANTHER" id="PTHR15071:SF17">
    <property type="entry name" value="CATION-INDEPENDENT MANNOSE-6-PHOSPHATE RECEPTOR"/>
    <property type="match status" value="1"/>
</dbReference>
<feature type="domain" description="Fibronectin type-II" evidence="12">
    <location>
        <begin position="2491"/>
        <end position="2539"/>
    </location>
</feature>
<feature type="region of interest" description="Disordered" evidence="10">
    <location>
        <begin position="290"/>
        <end position="319"/>
    </location>
</feature>
<feature type="domain" description="MRH" evidence="13">
    <location>
        <begin position="1078"/>
        <end position="1227"/>
    </location>
</feature>
<dbReference type="GO" id="GO:0005537">
    <property type="term" value="F:D-mannose binding"/>
    <property type="evidence" value="ECO:0007669"/>
    <property type="project" value="InterPro"/>
</dbReference>
<comment type="subcellular location">
    <subcellularLocation>
        <location evidence="1">Endomembrane system</location>
    </subcellularLocation>
</comment>
<evidence type="ECO:0000256" key="9">
    <source>
        <dbReference type="PROSITE-ProRule" id="PRU00479"/>
    </source>
</evidence>
<keyword evidence="8 9" id="KW-1015">Disulfide bond</keyword>
<feature type="domain" description="MRH" evidence="13">
    <location>
        <begin position="1233"/>
        <end position="1355"/>
    </location>
</feature>
<evidence type="ECO:0000256" key="11">
    <source>
        <dbReference type="SAM" id="Phobius"/>
    </source>
</evidence>
<feature type="domain" description="MRH" evidence="13">
    <location>
        <begin position="2242"/>
        <end position="2388"/>
    </location>
</feature>
<evidence type="ECO:0000256" key="8">
    <source>
        <dbReference type="ARBA" id="ARBA00023157"/>
    </source>
</evidence>
<evidence type="ECO:0000256" key="3">
    <source>
        <dbReference type="ARBA" id="ARBA00022692"/>
    </source>
</evidence>
<dbReference type="FunFam" id="2.10.10.10:FF:000001">
    <property type="entry name" value="Fibronectin 1a isoform 1"/>
    <property type="match status" value="1"/>
</dbReference>
<dbReference type="STRING" id="240159.A0A4U5UKK6"/>
<dbReference type="GO" id="GO:0007041">
    <property type="term" value="P:lysosomal transport"/>
    <property type="evidence" value="ECO:0007669"/>
    <property type="project" value="InterPro"/>
</dbReference>
<feature type="disulfide bond" evidence="9">
    <location>
        <begin position="2510"/>
        <end position="2537"/>
    </location>
</feature>
<feature type="region of interest" description="Disordered" evidence="10">
    <location>
        <begin position="2953"/>
        <end position="3081"/>
    </location>
</feature>
<evidence type="ECO:0000256" key="4">
    <source>
        <dbReference type="ARBA" id="ARBA00022729"/>
    </source>
</evidence>
<evidence type="ECO:0000313" key="15">
    <source>
        <dbReference type="Proteomes" id="UP000298787"/>
    </source>
</evidence>
<dbReference type="GO" id="GO:0005802">
    <property type="term" value="C:trans-Golgi network"/>
    <property type="evidence" value="ECO:0007669"/>
    <property type="project" value="TreeGrafter"/>
</dbReference>
<feature type="region of interest" description="Disordered" evidence="10">
    <location>
        <begin position="114"/>
        <end position="169"/>
    </location>
</feature>
<dbReference type="GO" id="GO:0005770">
    <property type="term" value="C:late endosome"/>
    <property type="evidence" value="ECO:0007669"/>
    <property type="project" value="TreeGrafter"/>
</dbReference>
<reference evidence="14 15" key="1">
    <citation type="submission" date="2019-01" db="EMBL/GenBank/DDBJ databases">
        <title>Genome Assembly of Collichthys lucidus.</title>
        <authorList>
            <person name="Cai M."/>
            <person name="Xiao S."/>
        </authorList>
    </citation>
    <scope>NUCLEOTIDE SEQUENCE [LARGE SCALE GENOMIC DNA]</scope>
    <source>
        <strain evidence="14">JT15FE1705JMU</strain>
        <tissue evidence="14">Muscle</tissue>
    </source>
</reference>
<dbReference type="PROSITE" id="PS51914">
    <property type="entry name" value="MRH"/>
    <property type="match status" value="14"/>
</dbReference>
<feature type="compositionally biased region" description="Low complexity" evidence="10">
    <location>
        <begin position="2960"/>
        <end position="2975"/>
    </location>
</feature>
<evidence type="ECO:0000259" key="13">
    <source>
        <dbReference type="PROSITE" id="PS51914"/>
    </source>
</evidence>
<sequence length="3081" mass="339203">MSAEIPVQRTDRRTRVDSDQSLQSPGPAVVEHQEDRPMYLHCLLSPDGAVPIRPHQDAEAVNTVLDHPHEVVQQQIEQIHQVLQEQSRLLTLLGRGLTFPACVPTRWIGMTPALTDKQPVFPESSPPPDRRMPEKQPVLTCPGQETDRTVHRDGDQDPDSPANPEDRSAAMTNQPLRECVEEQLEAHEPKELQNLSGTVTKRCYFLLEGELVSKVDSNDLKITEQQEVQGRASLSQQQPSRKLTSAIQRRASAPSMVFKDEGTQLETFQLLTFQPGHSRENFCSASCNPQIPQYSQRNTQTETQAVGRSQEQPQPHLPQPDTAPFHITPIADLPITEGEGNVCRLHERNKVKSHLDKDESSDNLHSGEKECRMNQSFLEPTASVCTSFRENRVGHQEMENKTETTGKIAHRDEVKGQFEFTAPQKKMVAGSSGTTAVHQRKQSQQQNNTHVWMPKYPSAAHESSSAQHFDISPPLRDDRASPRAQPNQEVIVSIKTVHDHMKRLSSFNMETRSTGSDETKSHFHLCQCRKSRPGSSAASVWVEGQRQATTTTAAFCLCAPNDTGRASTPPKRSAIPTRSTASSGSSSEDGDNPPTRCHQFPKPPSPPPCCSLQDFHSESKPEEDYATKIQQLKEDQRLGSGLRSQEESNRDNEAHDGGQKMLQVNSLKPQSDVTITAPTSRGFHSYKWEAIDRDNKVSYTLKLCESSPSTSCGPGTAVCARDLTTNTDRSVGDLSLQRLAGKVLDFNNTQKCPGSSNNIQSSISFQCGKTMGTPEFVAVSQCVHYFEWRTYTACKSDKFKPHKEVPCYVFDSDGKKHDLSPLIKASDGYLVDDGDDSVDFYINICRSLNSPDKACPEGSAACLVTAHGTFNMGSPKNQLELVSSDRVFSVSQGSAPKMTAESNCRYEVDWVTEYACHRDYLESHTCKLSSEQHDLSIDLTPLTLSSTDYPYYAHSEPSDGDESYIYYLNVCGKIPTKECGDDEFISSCQVKKSKDVKKVAGKYQNQTLRYSDGDLTLIYPDGAKCSTGFQRMTIINFECSKNASNGGRGSPVFVGETDCTYYFSWETAFACVKEKEDLLCRVRDEHKHYDLSPLTRYPGSDGQNWEAVDAQSPKSDSRFYLNVCHKVLQTGAAAGCPMNASICAVGKDKTVSLGGFLSAPQKTKIGNDIRLVYTDGDMCTNKKTRIQTILTLKCKPGDLQSAPVLRSVTSDGCVYELEWYTAAACVLSKTQGDDCKVEDRQAELSFDLSPLSNPASGYYNMTSGNYDYYINVCGPVKGTSSWSLGEANSRLSYYDGLIQLTYSNGSKYNNKEHTLRSTIISFLCDPEVGAGRPEFQVEDNYTYNFRWYTSYACPPRPHECLVTDPETLDQYDLSSLSRSTSGSNWQIMDLSDTMNLKKYYINICRPINAVPGCDRHASVCQMKYISDQGSPKEVVSVSNMGISKRGPIIEGRDRLLLEFTDGSVCVSDGQTLTYTSRIHLVCSRGSVSTGPRFLMYQNCTANFRWETRAACAITTTKNDSCAVVDPNTGFEFNLQLLASKTGYSKEANGKVFRINICSDAPDCGPGVAGCVLEEGRAVSPVGVEKSLQYSTDGLLKLTYKGPLDNPTASRDTFAINFVCDPNSHPGYLKVLREEMSTLPGNRVIHDVLFEFYTALACIPAPVDCQISDSHGNEYDLSHLTRDADDSPWVALDTDGVRSRSFYINVCKPLPPLNDCPVGPLGACGMIDGKSFNLGYVQSSPRAAEDGSISIVYQNGDRCGSTSHYSTRIILQCDDNPGSPVFDRKDGCEYVFIWKTSEACPIRKSQGDDCRVRDSRSGYEFNLSSLKGRDYPVTSGKYTYHLSICGGLERDVCTHGDTGDQSVSSCQVDGDKHKIAGLANQVLSYVGDQLILNYTNGDTCHKIYQRSTEIYFSCHPDRRPGVPEFIKETPDCTYLFSWPTALACIPVKTTSCSYNDGQGHSYDLSPLAMESRNWVVEASTVDTDKQYYINVCRSLVQQGDSWKCPSSAASCRKVGDAYESLGQVQSGPTMDRGVLKLQYSSGQACPHDSSRNRSSIIRFKCDKDKVDSRPTLISAIEDCVFTFLWLTAAACPLNRTTHDNCRVTNPATGHLFDLNPLTRERGYTVYDHKDQRKMFRMNVCGSVTNAGCGPETAVCIKDAGTETSGGQVSRKLSYKDHILELTYEGGSPCAADPSLKHKTIVQFVCRPPNMGSAAPEPVLIDSSAETCTHIFSFHTPLVCEQPVKCSVQSGSALIDLTPLIHVSGYYRATDVALDQGNKSPEFYINVCQPLNPIPGVTCPAGAAVCIDPDDGPPMDIGRTTSGPEINPATGEVSVTYHSSTQCETNPAQNYTSTIIFTCQRGVQLGSPQMLKLQGCVYLFEWATPLVCSDATHTNGCMLTDTQLQFTFNLLALTGEVTVPTSSGDYYYRINVCSSVSEPACKNSAVCRVSGSGSSLSASSFGISQVMTMDYRHDEPGVMMQYGGGDPCPTVTLENELCVFPFTFMSKSYTECTTDGRTDGRKWCATTAVYDTDRKWGFCSTNATASAKRQSSILFTCNQTASHGSPVFLSETAGCSATFQWPTKAVCPPTKMECQLVSQHQNFDLRSLSSLTRPWKFSHQGDSYFLNLCQSVHGGLLDCPEGATVCRRPAGGRTQVLGRVYTQRMSYTDGKISVSYSAGDDICGNGKQAKTASCEFLIGWETRSACAVKQQEVVMVNGTIQVPETGAIISLGALYFSHHQASGDIRPNGDRYIYHIQLSGITNNSLTTCLGANICQVKLNGDYDYRKIAFSSQAKYYIQGGNLDVLLSSNSTCTQENTKTVSSTIMFQCNPSAGVGIPEFMRETDECQYLFTWHTNAVCSLTEVEEKSYDDNVGDADGDPLSRRSRALGAILTILLVGLTVCLLGLLLHKRERRELVIQKVAGCCRRGNQVSYKYSKVNMDEEGGEEEMEWLMEELEGPPTSSSSSSHRGRSNHSNGHITTKPVNADGLRSFTLDDQDDDSEDEVLNVPGVRVVKSSGFPARSSANRSAFLQEESDEDLVGLLEESDRKRKSSKPRSSSGHGNNTAANRKRDEDDSDEDLLRV</sequence>
<feature type="domain" description="MRH" evidence="13">
    <location>
        <begin position="1519"/>
        <end position="1659"/>
    </location>
</feature>
<organism evidence="14 15">
    <name type="scientific">Collichthys lucidus</name>
    <name type="common">Big head croaker</name>
    <name type="synonym">Sciaena lucida</name>
    <dbReference type="NCBI Taxonomy" id="240159"/>
    <lineage>
        <taxon>Eukaryota</taxon>
        <taxon>Metazoa</taxon>
        <taxon>Chordata</taxon>
        <taxon>Craniata</taxon>
        <taxon>Vertebrata</taxon>
        <taxon>Euteleostomi</taxon>
        <taxon>Actinopterygii</taxon>
        <taxon>Neopterygii</taxon>
        <taxon>Teleostei</taxon>
        <taxon>Neoteleostei</taxon>
        <taxon>Acanthomorphata</taxon>
        <taxon>Eupercaria</taxon>
        <taxon>Sciaenidae</taxon>
        <taxon>Collichthys</taxon>
    </lineage>
</organism>
<dbReference type="Proteomes" id="UP000298787">
    <property type="component" value="Chromosome 9"/>
</dbReference>
<feature type="region of interest" description="Disordered" evidence="10">
    <location>
        <begin position="1"/>
        <end position="30"/>
    </location>
</feature>
<keyword evidence="2" id="KW-0813">Transport</keyword>
<gene>
    <name evidence="14" type="ORF">D9C73_010452</name>
</gene>
<keyword evidence="6 11" id="KW-1133">Transmembrane helix</keyword>
<feature type="domain" description="MRH" evidence="13">
    <location>
        <begin position="1949"/>
        <end position="2092"/>
    </location>
</feature>
<feature type="domain" description="MRH" evidence="13">
    <location>
        <begin position="1358"/>
        <end position="1513"/>
    </location>
</feature>
<dbReference type="SMART" id="SM01404">
    <property type="entry name" value="CIMR"/>
    <property type="match status" value="14"/>
</dbReference>
<evidence type="ECO:0000259" key="12">
    <source>
        <dbReference type="PROSITE" id="PS51092"/>
    </source>
</evidence>
<feature type="region of interest" description="Disordered" evidence="10">
    <location>
        <begin position="458"/>
        <end position="488"/>
    </location>
</feature>
<feature type="compositionally biased region" description="Basic and acidic residues" evidence="10">
    <location>
        <begin position="644"/>
        <end position="658"/>
    </location>
</feature>
<feature type="disulfide bond" evidence="9">
    <location>
        <begin position="2496"/>
        <end position="2522"/>
    </location>
</feature>
<dbReference type="CDD" id="cd00062">
    <property type="entry name" value="FN2"/>
    <property type="match status" value="1"/>
</dbReference>
<evidence type="ECO:0000256" key="5">
    <source>
        <dbReference type="ARBA" id="ARBA00022737"/>
    </source>
</evidence>
<dbReference type="FunFam" id="2.70.130.10:FF:000006">
    <property type="entry name" value="Insulin-like growth factor 2 receptor"/>
    <property type="match status" value="1"/>
</dbReference>
<feature type="domain" description="MRH" evidence="13">
    <location>
        <begin position="1662"/>
        <end position="1801"/>
    </location>
</feature>
<keyword evidence="15" id="KW-1185">Reference proteome</keyword>
<feature type="compositionally biased region" description="Basic and acidic residues" evidence="10">
    <location>
        <begin position="3067"/>
        <end position="3081"/>
    </location>
</feature>
<dbReference type="FunFam" id="2.70.130.10:FF:000005">
    <property type="entry name" value="Insulin-like growth factor 2 receptor"/>
    <property type="match status" value="1"/>
</dbReference>
<feature type="compositionally biased region" description="Polar residues" evidence="10">
    <location>
        <begin position="290"/>
        <end position="313"/>
    </location>
</feature>
<feature type="domain" description="MRH" evidence="13">
    <location>
        <begin position="805"/>
        <end position="918"/>
    </location>
</feature>
<feature type="compositionally biased region" description="Basic and acidic residues" evidence="10">
    <location>
        <begin position="145"/>
        <end position="155"/>
    </location>
</feature>
<feature type="transmembrane region" description="Helical" evidence="11">
    <location>
        <begin position="2885"/>
        <end position="2906"/>
    </location>
</feature>
<name>A0A4U5UKK6_COLLU</name>
<dbReference type="InterPro" id="IPR044865">
    <property type="entry name" value="MRH_dom"/>
</dbReference>